<dbReference type="NCBIfam" id="TIGR02829">
    <property type="entry name" value="spore_III_AE"/>
    <property type="match status" value="1"/>
</dbReference>
<dbReference type="Proteomes" id="UP000199687">
    <property type="component" value="Unassembled WGS sequence"/>
</dbReference>
<keyword evidence="1" id="KW-0472">Membrane</keyword>
<evidence type="ECO:0000256" key="1">
    <source>
        <dbReference type="SAM" id="Phobius"/>
    </source>
</evidence>
<keyword evidence="1" id="KW-0812">Transmembrane</keyword>
<protein>
    <submittedName>
        <fullName evidence="2">Stage III sporulation protein AE</fullName>
    </submittedName>
</protein>
<accession>A0A1H9LXH7</accession>
<feature type="transmembrane region" description="Helical" evidence="1">
    <location>
        <begin position="358"/>
        <end position="381"/>
    </location>
</feature>
<feature type="transmembrane region" description="Helical" evidence="1">
    <location>
        <begin position="191"/>
        <end position="219"/>
    </location>
</feature>
<reference evidence="2 3" key="1">
    <citation type="submission" date="2016-10" db="EMBL/GenBank/DDBJ databases">
        <authorList>
            <person name="de Groot N.N."/>
        </authorList>
    </citation>
    <scope>NUCLEOTIDE SEQUENCE [LARGE SCALE GENOMIC DNA]</scope>
    <source>
        <strain evidence="2 3">CGMCC 1.7727</strain>
    </source>
</reference>
<dbReference type="STRING" id="531814.SAMN04487944_101451"/>
<dbReference type="Pfam" id="PF09546">
    <property type="entry name" value="Spore_III_AE"/>
    <property type="match status" value="1"/>
</dbReference>
<keyword evidence="1" id="KW-1133">Transmembrane helix</keyword>
<feature type="transmembrane region" description="Helical" evidence="1">
    <location>
        <begin position="101"/>
        <end position="118"/>
    </location>
</feature>
<evidence type="ECO:0000313" key="2">
    <source>
        <dbReference type="EMBL" id="SER16120.1"/>
    </source>
</evidence>
<dbReference type="AlphaFoldDB" id="A0A1H9LXH7"/>
<feature type="transmembrane region" description="Helical" evidence="1">
    <location>
        <begin position="130"/>
        <end position="154"/>
    </location>
</feature>
<dbReference type="InterPro" id="IPR014194">
    <property type="entry name" value="Spore_III_AE"/>
</dbReference>
<evidence type="ECO:0000313" key="3">
    <source>
        <dbReference type="Proteomes" id="UP000199687"/>
    </source>
</evidence>
<feature type="transmembrane region" description="Helical" evidence="1">
    <location>
        <begin position="239"/>
        <end position="264"/>
    </location>
</feature>
<dbReference type="EMBL" id="FOGL01000001">
    <property type="protein sequence ID" value="SER16120.1"/>
    <property type="molecule type" value="Genomic_DNA"/>
</dbReference>
<feature type="transmembrane region" description="Helical" evidence="1">
    <location>
        <begin position="160"/>
        <end position="179"/>
    </location>
</feature>
<gene>
    <name evidence="2" type="ORF">SAMN04487944_101451</name>
</gene>
<keyword evidence="3" id="KW-1185">Reference proteome</keyword>
<feature type="transmembrane region" description="Helical" evidence="1">
    <location>
        <begin position="306"/>
        <end position="332"/>
    </location>
</feature>
<sequence length="390" mass="43278">MKLCNISVCILILLLIFGQPIETIAAEESNEALRSYQEVLTGSELESYWEHLSEQYSNVFPELRKSDFWTMVRDQNQISLKSWFKGFIRFFLYEIIENGKLLATLMLLTLFCLLLQTIQNAFERKVVSKVAYAVVYIMLIIIAMKSFQLAATYVTDTIDMAQSFLIALIPLLLGLLASLGNLLSISFFHPIIIFLIHTSVFVVSKVVLPLILLSAILQIVSTLNSEYKATKLANLIKNIAISIMGILLTVFLGVISVQGAASAIQDGIAMKTAKFVTGNFIPVIGRIFTDATDTVLSATILIKNGIGIIGIVILIIIVMFPAIKIFIISLMYKVTTAILQPIGDGPVIECLDIIGKHILYLFAALLLVSFMFFFTVVILIVSSNITMMVR</sequence>
<dbReference type="OrthoDB" id="2373222at2"/>
<dbReference type="RefSeq" id="WP_089738530.1">
    <property type="nucleotide sequence ID" value="NZ_FOGL01000001.1"/>
</dbReference>
<name>A0A1H9LXH7_9BACI</name>
<proteinExistence type="predicted"/>
<organism evidence="2 3">
    <name type="scientific">Gracilibacillus ureilyticus</name>
    <dbReference type="NCBI Taxonomy" id="531814"/>
    <lineage>
        <taxon>Bacteria</taxon>
        <taxon>Bacillati</taxon>
        <taxon>Bacillota</taxon>
        <taxon>Bacilli</taxon>
        <taxon>Bacillales</taxon>
        <taxon>Bacillaceae</taxon>
        <taxon>Gracilibacillus</taxon>
    </lineage>
</organism>